<dbReference type="InterPro" id="IPR002716">
    <property type="entry name" value="PIN_dom"/>
</dbReference>
<dbReference type="GO" id="GO:0004540">
    <property type="term" value="F:RNA nuclease activity"/>
    <property type="evidence" value="ECO:0007669"/>
    <property type="project" value="InterPro"/>
</dbReference>
<protein>
    <recommendedName>
        <fullName evidence="8">Ribonuclease VapC</fullName>
        <shortName evidence="8">RNase VapC</shortName>
        <ecNumber evidence="8">3.1.-.-</ecNumber>
    </recommendedName>
    <alternativeName>
        <fullName evidence="8">Toxin VapC</fullName>
    </alternativeName>
</protein>
<dbReference type="PANTHER" id="PTHR33653">
    <property type="entry name" value="RIBONUCLEASE VAPC2"/>
    <property type="match status" value="1"/>
</dbReference>
<evidence type="ECO:0000256" key="3">
    <source>
        <dbReference type="ARBA" id="ARBA00022722"/>
    </source>
</evidence>
<dbReference type="InterPro" id="IPR022907">
    <property type="entry name" value="VapC_family"/>
</dbReference>
<evidence type="ECO:0000256" key="4">
    <source>
        <dbReference type="ARBA" id="ARBA00022723"/>
    </source>
</evidence>
<name>A0A0M4TM82_9NOSO</name>
<dbReference type="Pfam" id="PF01850">
    <property type="entry name" value="PIN"/>
    <property type="match status" value="1"/>
</dbReference>
<reference evidence="11" key="1">
    <citation type="submission" date="2015-07" db="EMBL/GenBank/DDBJ databases">
        <title>Genome Of Nitrogen-Fixing Cyanobacterium Nostoc piscinale CENA21 From Solimoes/Amazon River Floodplain Sediments And Comparative Genomics To Uncover Biosynthetic Natural Products Potential.</title>
        <authorList>
            <person name="Leao T.F."/>
            <person name="Leao P.N."/>
            <person name="Guimaraes P.I."/>
            <person name="de Melo A.G.C."/>
            <person name="Ramos R.T.J."/>
            <person name="Silva A."/>
            <person name="Fiore M.F."/>
            <person name="Schneider M.P.C."/>
        </authorList>
    </citation>
    <scope>NUCLEOTIDE SEQUENCE [LARGE SCALE GENOMIC DNA]</scope>
    <source>
        <strain evidence="11">CENA21</strain>
    </source>
</reference>
<organism evidence="10 11">
    <name type="scientific">Nostoc piscinale CENA21</name>
    <dbReference type="NCBI Taxonomy" id="224013"/>
    <lineage>
        <taxon>Bacteria</taxon>
        <taxon>Bacillati</taxon>
        <taxon>Cyanobacteriota</taxon>
        <taxon>Cyanophyceae</taxon>
        <taxon>Nostocales</taxon>
        <taxon>Nostocaceae</taxon>
        <taxon>Nostoc</taxon>
    </lineage>
</organism>
<dbReference type="EC" id="3.1.-.-" evidence="8"/>
<evidence type="ECO:0000256" key="6">
    <source>
        <dbReference type="ARBA" id="ARBA00022842"/>
    </source>
</evidence>
<dbReference type="KEGG" id="npz:ACX27_19190"/>
<dbReference type="CDD" id="cd18731">
    <property type="entry name" value="PIN_NgFitB-like"/>
    <property type="match status" value="1"/>
</dbReference>
<keyword evidence="6 8" id="KW-0460">Magnesium</keyword>
<dbReference type="AlphaFoldDB" id="A0A0M4TM82"/>
<dbReference type="RefSeq" id="WP_062295017.1">
    <property type="nucleotide sequence ID" value="NZ_CP012036.1"/>
</dbReference>
<reference evidence="10 11" key="2">
    <citation type="journal article" date="2016" name="Genome Announc.">
        <title>Draft Genome Sequence of the N2-Fixing Cyanobacterium Nostoc piscinale CENA21, Isolated from the Brazilian Amazon Floodplain.</title>
        <authorList>
            <person name="Leao T."/>
            <person name="Guimaraes P.I."/>
            <person name="de Melo A.G."/>
            <person name="Ramos R.T."/>
            <person name="Leao P.N."/>
            <person name="Silva A."/>
            <person name="Fiore M.F."/>
            <person name="Schneider M.P."/>
        </authorList>
    </citation>
    <scope>NUCLEOTIDE SEQUENCE [LARGE SCALE GENOMIC DNA]</scope>
    <source>
        <strain evidence="10 11">CENA21</strain>
    </source>
</reference>
<keyword evidence="11" id="KW-1185">Reference proteome</keyword>
<keyword evidence="4 8" id="KW-0479">Metal-binding</keyword>
<dbReference type="HAMAP" id="MF_00265">
    <property type="entry name" value="VapC_Nob1"/>
    <property type="match status" value="1"/>
</dbReference>
<evidence type="ECO:0000313" key="10">
    <source>
        <dbReference type="EMBL" id="ALF54486.1"/>
    </source>
</evidence>
<feature type="binding site" evidence="8">
    <location>
        <position position="104"/>
    </location>
    <ligand>
        <name>Mg(2+)</name>
        <dbReference type="ChEBI" id="CHEBI:18420"/>
    </ligand>
</feature>
<sequence>MIVLDTNVLSELMKPQGSIVVRNWSSQQPVESLFTTTITQAEILYGINILPEGKRKYEIYQAATLMFTEDFLGRILPFDESAAVAFANISAQRRLSGNPISQADAQIAAICYCHNAAIATRNVSDFIGCEILIINPWENKSL</sequence>
<dbReference type="STRING" id="224013.ACX27_19190"/>
<dbReference type="GO" id="GO:0000287">
    <property type="term" value="F:magnesium ion binding"/>
    <property type="evidence" value="ECO:0007669"/>
    <property type="project" value="UniProtKB-UniRule"/>
</dbReference>
<evidence type="ECO:0000259" key="9">
    <source>
        <dbReference type="Pfam" id="PF01850"/>
    </source>
</evidence>
<dbReference type="PANTHER" id="PTHR33653:SF1">
    <property type="entry name" value="RIBONUCLEASE VAPC2"/>
    <property type="match status" value="1"/>
</dbReference>
<evidence type="ECO:0000256" key="1">
    <source>
        <dbReference type="ARBA" id="ARBA00001946"/>
    </source>
</evidence>
<comment type="similarity">
    <text evidence="7 8">Belongs to the PINc/VapC protein family.</text>
</comment>
<dbReference type="SUPFAM" id="SSF88723">
    <property type="entry name" value="PIN domain-like"/>
    <property type="match status" value="1"/>
</dbReference>
<dbReference type="Gene3D" id="3.40.50.1010">
    <property type="entry name" value="5'-nuclease"/>
    <property type="match status" value="1"/>
</dbReference>
<dbReference type="InterPro" id="IPR050556">
    <property type="entry name" value="Type_II_TA_system_RNase"/>
</dbReference>
<evidence type="ECO:0000256" key="7">
    <source>
        <dbReference type="ARBA" id="ARBA00038093"/>
    </source>
</evidence>
<evidence type="ECO:0000313" key="11">
    <source>
        <dbReference type="Proteomes" id="UP000062645"/>
    </source>
</evidence>
<dbReference type="InterPro" id="IPR029060">
    <property type="entry name" value="PIN-like_dom_sf"/>
</dbReference>
<evidence type="ECO:0000256" key="5">
    <source>
        <dbReference type="ARBA" id="ARBA00022801"/>
    </source>
</evidence>
<feature type="binding site" evidence="8">
    <location>
        <position position="5"/>
    </location>
    <ligand>
        <name>Mg(2+)</name>
        <dbReference type="ChEBI" id="CHEBI:18420"/>
    </ligand>
</feature>
<keyword evidence="5 8" id="KW-0378">Hydrolase</keyword>
<evidence type="ECO:0000256" key="8">
    <source>
        <dbReference type="HAMAP-Rule" id="MF_00265"/>
    </source>
</evidence>
<accession>A0A0M4TM82</accession>
<evidence type="ECO:0000256" key="2">
    <source>
        <dbReference type="ARBA" id="ARBA00022649"/>
    </source>
</evidence>
<dbReference type="GO" id="GO:0016787">
    <property type="term" value="F:hydrolase activity"/>
    <property type="evidence" value="ECO:0007669"/>
    <property type="project" value="UniProtKB-KW"/>
</dbReference>
<dbReference type="PATRIC" id="fig|224013.5.peg.4588"/>
<dbReference type="GO" id="GO:0090729">
    <property type="term" value="F:toxin activity"/>
    <property type="evidence" value="ECO:0007669"/>
    <property type="project" value="UniProtKB-KW"/>
</dbReference>
<comment type="function">
    <text evidence="8">Toxic component of a toxin-antitoxin (TA) system. An RNase.</text>
</comment>
<feature type="domain" description="PIN" evidence="9">
    <location>
        <begin position="2"/>
        <end position="122"/>
    </location>
</feature>
<dbReference type="Proteomes" id="UP000062645">
    <property type="component" value="Chromosome"/>
</dbReference>
<gene>
    <name evidence="8" type="primary">vapC</name>
    <name evidence="10" type="ORF">ACX27_19190</name>
</gene>
<keyword evidence="2 8" id="KW-1277">Toxin-antitoxin system</keyword>
<keyword evidence="8" id="KW-0800">Toxin</keyword>
<dbReference type="EMBL" id="CP012036">
    <property type="protein sequence ID" value="ALF54486.1"/>
    <property type="molecule type" value="Genomic_DNA"/>
</dbReference>
<dbReference type="OrthoDB" id="9815354at2"/>
<proteinExistence type="inferred from homology"/>
<keyword evidence="3 8" id="KW-0540">Nuclease</keyword>
<comment type="cofactor">
    <cofactor evidence="1 8">
        <name>Mg(2+)</name>
        <dbReference type="ChEBI" id="CHEBI:18420"/>
    </cofactor>
</comment>